<accession>A0ACC8XI28</accession>
<dbReference type="EMBL" id="LJHD01000119">
    <property type="protein sequence ID" value="ONI44143.1"/>
    <property type="molecule type" value="Genomic_DNA"/>
</dbReference>
<organism evidence="1 2">
    <name type="scientific">Candidatus Epulonipiscium fishelsonii</name>
    <dbReference type="NCBI Taxonomy" id="77094"/>
    <lineage>
        <taxon>Bacteria</taxon>
        <taxon>Bacillati</taxon>
        <taxon>Bacillota</taxon>
        <taxon>Clostridia</taxon>
        <taxon>Lachnospirales</taxon>
        <taxon>Lachnospiraceae</taxon>
        <taxon>Candidatus Epulonipiscium</taxon>
    </lineage>
</organism>
<evidence type="ECO:0000313" key="2">
    <source>
        <dbReference type="Proteomes" id="UP000188637"/>
    </source>
</evidence>
<keyword evidence="2" id="KW-1185">Reference proteome</keyword>
<protein>
    <submittedName>
        <fullName evidence="1">Exodeoxyribonuclease VII small subunit</fullName>
    </submittedName>
</protein>
<proteinExistence type="predicted"/>
<dbReference type="Proteomes" id="UP000188637">
    <property type="component" value="Unassembled WGS sequence"/>
</dbReference>
<reference evidence="1" key="1">
    <citation type="submission" date="2016-08" db="EMBL/GenBank/DDBJ databases">
        <authorList>
            <person name="Ngugi D.K."/>
            <person name="Miyake S."/>
            <person name="Stingl U."/>
        </authorList>
    </citation>
    <scope>NUCLEOTIDE SEQUENCE</scope>
    <source>
        <strain evidence="1">SCG-D08WGA-EpuloA1</strain>
    </source>
</reference>
<name>A0ACC8XI28_9FIRM</name>
<comment type="caution">
    <text evidence="1">The sequence shown here is derived from an EMBL/GenBank/DDBJ whole genome shotgun (WGS) entry which is preliminary data.</text>
</comment>
<sequence>MFDQSIQQLEDIMRKLEHGNISLENSMQLYREGIVLAKKCNEILQNAKQEIYVCEAGEINGYEK</sequence>
<evidence type="ECO:0000313" key="1">
    <source>
        <dbReference type="EMBL" id="ONI44143.1"/>
    </source>
</evidence>
<gene>
    <name evidence="1" type="ORF">AN640_05765</name>
</gene>